<comment type="caution">
    <text evidence="3">The sequence shown here is derived from an EMBL/GenBank/DDBJ whole genome shotgun (WGS) entry which is preliminary data.</text>
</comment>
<feature type="compositionally biased region" description="Basic and acidic residues" evidence="2">
    <location>
        <begin position="220"/>
        <end position="243"/>
    </location>
</feature>
<proteinExistence type="predicted"/>
<protein>
    <submittedName>
        <fullName evidence="3">Uncharacterized protein</fullName>
    </submittedName>
</protein>
<evidence type="ECO:0000256" key="2">
    <source>
        <dbReference type="SAM" id="MobiDB-lite"/>
    </source>
</evidence>
<evidence type="ECO:0000313" key="3">
    <source>
        <dbReference type="EMBL" id="PLW51433.1"/>
    </source>
</evidence>
<dbReference type="AlphaFoldDB" id="A0A2N5VN55"/>
<organism evidence="3 4">
    <name type="scientific">Puccinia coronata f. sp. avenae</name>
    <dbReference type="NCBI Taxonomy" id="200324"/>
    <lineage>
        <taxon>Eukaryota</taxon>
        <taxon>Fungi</taxon>
        <taxon>Dikarya</taxon>
        <taxon>Basidiomycota</taxon>
        <taxon>Pucciniomycotina</taxon>
        <taxon>Pucciniomycetes</taxon>
        <taxon>Pucciniales</taxon>
        <taxon>Pucciniaceae</taxon>
        <taxon>Puccinia</taxon>
    </lineage>
</organism>
<accession>A0A2N5VN55</accession>
<evidence type="ECO:0000256" key="1">
    <source>
        <dbReference type="SAM" id="Coils"/>
    </source>
</evidence>
<sequence>MVSPLEHFNTGESPTTQQQQQQQQHSHPFYIAMEEHPTDDDLQERLGFKDLQAARDWLIDNPTGRLVRTIDPTCTSDEPCRNAECRSEKEVLKMEIQSVTEKLASLSRTPADTDAQITGETSSTSLGSLNVSYQHHHFVCASMTDKIAKHIREHQQDKKKWLAFKRDYATMVACKIIDDQYNLKKKTLLSTKNEEESGPVSKQDPFGQTGQEDTSVADGHAGEDEGCCKQSDTRETASNKQDKMATPSSSQVRPAVHILEPASAQRPPQPSAARKEGKGESVTPQKRPSEPARPDQGLWPRHEGVAAERRHHPPRDPTALARSSEAKQNSGDAAECQATELCPPTPRWIRYSDRKARHGKMLWNDPPNDLRLPDPPPHLTLGNATKEIAVTVSPSLPQNSTIARMSSKLLN</sequence>
<gene>
    <name evidence="3" type="ORF">PCASD_00364</name>
</gene>
<feature type="region of interest" description="Disordered" evidence="2">
    <location>
        <begin position="190"/>
        <end position="339"/>
    </location>
</feature>
<evidence type="ECO:0000313" key="4">
    <source>
        <dbReference type="Proteomes" id="UP000235392"/>
    </source>
</evidence>
<keyword evidence="1" id="KW-0175">Coiled coil</keyword>
<reference evidence="3 4" key="1">
    <citation type="submission" date="2017-11" db="EMBL/GenBank/DDBJ databases">
        <title>De novo assembly and phasing of dikaryotic genomes from two isolates of Puccinia coronata f. sp. avenae, the causal agent of oat crown rust.</title>
        <authorList>
            <person name="Miller M.E."/>
            <person name="Zhang Y."/>
            <person name="Omidvar V."/>
            <person name="Sperschneider J."/>
            <person name="Schwessinger B."/>
            <person name="Raley C."/>
            <person name="Palmer J.M."/>
            <person name="Garnica D."/>
            <person name="Upadhyaya N."/>
            <person name="Rathjen J."/>
            <person name="Taylor J.M."/>
            <person name="Park R.F."/>
            <person name="Dodds P.N."/>
            <person name="Hirsch C.D."/>
            <person name="Kianian S.F."/>
            <person name="Figueroa M."/>
        </authorList>
    </citation>
    <scope>NUCLEOTIDE SEQUENCE [LARGE SCALE GENOMIC DNA]</scope>
    <source>
        <strain evidence="3">12SD80</strain>
    </source>
</reference>
<name>A0A2N5VN55_9BASI</name>
<feature type="region of interest" description="Disordered" evidence="2">
    <location>
        <begin position="1"/>
        <end position="26"/>
    </location>
</feature>
<dbReference type="EMBL" id="PGCI01000005">
    <property type="protein sequence ID" value="PLW51433.1"/>
    <property type="molecule type" value="Genomic_DNA"/>
</dbReference>
<dbReference type="Proteomes" id="UP000235392">
    <property type="component" value="Unassembled WGS sequence"/>
</dbReference>
<feature type="coiled-coil region" evidence="1">
    <location>
        <begin position="82"/>
        <end position="109"/>
    </location>
</feature>